<reference evidence="3" key="1">
    <citation type="journal article" date="2014" name="Nat. Commun.">
        <title>Multiple recent horizontal transfers of a large genomic region in cheese making fungi.</title>
        <authorList>
            <person name="Cheeseman K."/>
            <person name="Ropars J."/>
            <person name="Renault P."/>
            <person name="Dupont J."/>
            <person name="Gouzy J."/>
            <person name="Branca A."/>
            <person name="Abraham A.L."/>
            <person name="Ceppi M."/>
            <person name="Conseiller E."/>
            <person name="Debuchy R."/>
            <person name="Malagnac F."/>
            <person name="Goarin A."/>
            <person name="Silar P."/>
            <person name="Lacoste S."/>
            <person name="Sallet E."/>
            <person name="Bensimon A."/>
            <person name="Giraud T."/>
            <person name="Brygoo Y."/>
        </authorList>
    </citation>
    <scope>NUCLEOTIDE SEQUENCE [LARGE SCALE GENOMIC DNA]</scope>
    <source>
        <strain evidence="3">FM164</strain>
    </source>
</reference>
<keyword evidence="2" id="KW-0472">Membrane</keyword>
<organism evidence="3 4">
    <name type="scientific">Penicillium roqueforti (strain FM164)</name>
    <dbReference type="NCBI Taxonomy" id="1365484"/>
    <lineage>
        <taxon>Eukaryota</taxon>
        <taxon>Fungi</taxon>
        <taxon>Dikarya</taxon>
        <taxon>Ascomycota</taxon>
        <taxon>Pezizomycotina</taxon>
        <taxon>Eurotiomycetes</taxon>
        <taxon>Eurotiomycetidae</taxon>
        <taxon>Eurotiales</taxon>
        <taxon>Aspergillaceae</taxon>
        <taxon>Penicillium</taxon>
    </lineage>
</organism>
<dbReference type="SUPFAM" id="SSF51735">
    <property type="entry name" value="NAD(P)-binding Rossmann-fold domains"/>
    <property type="match status" value="1"/>
</dbReference>
<gene>
    <name evidence="3" type="ORF">PROQFM164_S06g000182</name>
</gene>
<sequence length="567" mass="62394">MVNLQTIQAHNATLKSLAPGLVAVFVGGTSGISLSTALALARHTLSPKIYLIGRSQSAADDAIASMKTINPSAQPTFLQTDISLLKNVDSVCDEIAAKEKKLNLLFMTPGYMTLKGRDETAEGLDRKFVLHYYARMRFVTKLLPLLTAAAEDPSVNANARLSRVVSVLDPQVSVRAGGSGRLDFSDLSLKHTFSLQTCQAHASLMGDFFLEGMAQRHPHTSFVHAYPSGVATGLMRELPVRRVLSSVLGTLLSPFIVPIQESGERHLFAATSGRFPPKAEGAKMEGDVAVGSDGTKGSGCYWVNWDGEVFPANKKLGRTRGEGAVEKVLQHTDDAFKQVCEDGKTYIERHAAADLEEVGAFRAQEDWRRLYRNVSRLEITSYALGFGFIHDDIIDKEIQDANLEEVEQALEKGGQTSKIEEKGGSSGKRRIVAQILREMMAIDPERAMDVTKSWAAGVQHSSTRQDDKQFNTLEEYIPYRCFDVGYGLWHGLVALSCTITIPEEEADEARELLMPAGNPSLHKCICMVCSLFPYTMRFHGVEILSERRHPCIIAGLVVVNCPHFYLM</sequence>
<proteinExistence type="predicted"/>
<evidence type="ECO:0000313" key="4">
    <source>
        <dbReference type="Proteomes" id="UP000030686"/>
    </source>
</evidence>
<dbReference type="InterPro" id="IPR008949">
    <property type="entry name" value="Isoprenoid_synthase_dom_sf"/>
</dbReference>
<dbReference type="FunFam" id="3.40.50.720:FF:000637">
    <property type="entry name" value="Uncharacterized oxidoreductase C736.13"/>
    <property type="match status" value="1"/>
</dbReference>
<dbReference type="GO" id="GO:0016491">
    <property type="term" value="F:oxidoreductase activity"/>
    <property type="evidence" value="ECO:0007669"/>
    <property type="project" value="UniProtKB-KW"/>
</dbReference>
<dbReference type="AlphaFoldDB" id="W6QMN7"/>
<feature type="transmembrane region" description="Helical" evidence="2">
    <location>
        <begin position="20"/>
        <end position="41"/>
    </location>
</feature>
<accession>W6QMN7</accession>
<keyword evidence="2" id="KW-0812">Transmembrane</keyword>
<dbReference type="InterPro" id="IPR036291">
    <property type="entry name" value="NAD(P)-bd_dom_sf"/>
</dbReference>
<keyword evidence="2" id="KW-1133">Transmembrane helix</keyword>
<dbReference type="Gene3D" id="3.40.50.720">
    <property type="entry name" value="NAD(P)-binding Rossmann-like Domain"/>
    <property type="match status" value="1"/>
</dbReference>
<evidence type="ECO:0000256" key="1">
    <source>
        <dbReference type="ARBA" id="ARBA00023002"/>
    </source>
</evidence>
<dbReference type="EMBL" id="HG792020">
    <property type="protein sequence ID" value="CDM37221.1"/>
    <property type="molecule type" value="Genomic_DNA"/>
</dbReference>
<evidence type="ECO:0000256" key="2">
    <source>
        <dbReference type="SAM" id="Phobius"/>
    </source>
</evidence>
<dbReference type="STRING" id="1365484.W6QMN7"/>
<name>W6QMN7_PENRF</name>
<dbReference type="PANTHER" id="PTHR47534:SF2">
    <property type="entry name" value="KETOREDUCTASE (KR) DOMAIN-CONTAINING PROTEIN-RELATED"/>
    <property type="match status" value="1"/>
</dbReference>
<dbReference type="PANTHER" id="PTHR47534">
    <property type="entry name" value="YALI0E05731P"/>
    <property type="match status" value="1"/>
</dbReference>
<dbReference type="OrthoDB" id="2898509at2759"/>
<dbReference type="InterPro" id="IPR052228">
    <property type="entry name" value="Sec_Metab_Biosynth_Oxidored"/>
</dbReference>
<keyword evidence="4" id="KW-1185">Reference proteome</keyword>
<dbReference type="Pfam" id="PF19086">
    <property type="entry name" value="Terpene_syn_C_2"/>
    <property type="match status" value="1"/>
</dbReference>
<evidence type="ECO:0000313" key="3">
    <source>
        <dbReference type="EMBL" id="CDM37221.1"/>
    </source>
</evidence>
<dbReference type="Gene3D" id="1.10.600.10">
    <property type="entry name" value="Farnesyl Diphosphate Synthase"/>
    <property type="match status" value="1"/>
</dbReference>
<dbReference type="SUPFAM" id="SSF48576">
    <property type="entry name" value="Terpenoid synthases"/>
    <property type="match status" value="1"/>
</dbReference>
<keyword evidence="1" id="KW-0560">Oxidoreductase</keyword>
<protein>
    <submittedName>
        <fullName evidence="3">Short-chain dehydrogenase/reductase SDR</fullName>
    </submittedName>
</protein>
<dbReference type="Proteomes" id="UP000030686">
    <property type="component" value="Unassembled WGS sequence"/>
</dbReference>